<dbReference type="AlphaFoldDB" id="A0A1D3JEJ7"/>
<dbReference type="VEuPathDB" id="PlasmoDB:POWCR01_000069600"/>
<organism evidence="2 3">
    <name type="scientific">Plasmodium ovale</name>
    <name type="common">malaria parasite P. ovale</name>
    <dbReference type="NCBI Taxonomy" id="36330"/>
    <lineage>
        <taxon>Eukaryota</taxon>
        <taxon>Sar</taxon>
        <taxon>Alveolata</taxon>
        <taxon>Apicomplexa</taxon>
        <taxon>Aconoidasida</taxon>
        <taxon>Haemosporida</taxon>
        <taxon>Plasmodiidae</taxon>
        <taxon>Plasmodium</taxon>
        <taxon>Plasmodium (Plasmodium)</taxon>
    </lineage>
</organism>
<proteinExistence type="predicted"/>
<keyword evidence="1" id="KW-0812">Transmembrane</keyword>
<dbReference type="Pfam" id="PF12420">
    <property type="entry name" value="DUF3671"/>
    <property type="match status" value="1"/>
</dbReference>
<evidence type="ECO:0000313" key="2">
    <source>
        <dbReference type="EMBL" id="SBT84289.1"/>
    </source>
</evidence>
<sequence>MYLIKEEIKMFSFNKIFTFILLVWTCHYHISVCTLNKWFVSKQNPDIRIDSINIRLLANHKRGKEAKMARLNENVSDSRNSTKLGIKKKCPYRYEEELDLKDEKGNKLKYVRLYKEILRDIEKDKITDKIKFYLCTPFKIWDYYFENKIFNMCRYILEYGKNAKGDKNNVSNLGGEKFGFVCLVSTLLMLVPFIILKSSTYTWMPYILLGIGTLMYMYIFIKFLKNSFLVFYSHIRYKKSLLNKRKLQNKI</sequence>
<accession>A0A1D3JEJ7</accession>
<gene>
    <name evidence="2" type="primary">PocGH01_00186200</name>
    <name evidence="2" type="ORF">POCGH01_00186200</name>
</gene>
<feature type="transmembrane region" description="Helical" evidence="1">
    <location>
        <begin position="178"/>
        <end position="196"/>
    </location>
</feature>
<reference evidence="2 3" key="1">
    <citation type="submission" date="2016-06" db="EMBL/GenBank/DDBJ databases">
        <authorList>
            <consortium name="Pathogen Informatics"/>
        </authorList>
    </citation>
    <scope>NUCLEOTIDE SEQUENCE [LARGE SCALE GENOMIC DNA]</scope>
    <source>
        <strain evidence="2">PocGH01</strain>
    </source>
</reference>
<dbReference type="InterPro" id="IPR022139">
    <property type="entry name" value="Fam-L/Fam-M-like_plasmodium"/>
</dbReference>
<protein>
    <submittedName>
        <fullName evidence="2">Uncharacterized protein</fullName>
    </submittedName>
</protein>
<keyword evidence="1" id="KW-0472">Membrane</keyword>
<dbReference type="EMBL" id="FLRI01000403">
    <property type="protein sequence ID" value="SBT84289.1"/>
    <property type="molecule type" value="Genomic_DNA"/>
</dbReference>
<dbReference type="VEuPathDB" id="PlasmoDB:PocGH01_00186200"/>
<dbReference type="OrthoDB" id="10380844at2759"/>
<evidence type="ECO:0000313" key="3">
    <source>
        <dbReference type="Proteomes" id="UP000242942"/>
    </source>
</evidence>
<keyword evidence="1" id="KW-1133">Transmembrane helix</keyword>
<dbReference type="Proteomes" id="UP000242942">
    <property type="component" value="Unassembled WGS sequence"/>
</dbReference>
<feature type="transmembrane region" description="Helical" evidence="1">
    <location>
        <begin position="12"/>
        <end position="30"/>
    </location>
</feature>
<evidence type="ECO:0000256" key="1">
    <source>
        <dbReference type="SAM" id="Phobius"/>
    </source>
</evidence>
<name>A0A1D3JEJ7_PLAOA</name>
<keyword evidence="3" id="KW-1185">Reference proteome</keyword>